<dbReference type="PANTHER" id="PTHR39084:SF1">
    <property type="entry name" value="DUF4010 DOMAIN-CONTAINING PROTEIN"/>
    <property type="match status" value="1"/>
</dbReference>
<dbReference type="AlphaFoldDB" id="A0A402CJ06"/>
<accession>A0A402CJ06</accession>
<evidence type="ECO:0000313" key="6">
    <source>
        <dbReference type="Proteomes" id="UP000287519"/>
    </source>
</evidence>
<sequence length="347" mass="36814">MDLAQFHVYGYVAALLIGLGLGIEREHAARSAADGADAVAPELPGARTFPLITLAGAVAAHLGDVVVPAAFVAVAALIVCRYWVRAHAPDRPDMGTTTSFAALVAFLLGVLALRYPSLAVALGVIVLVLLAVKSPIHEFAEHMIDERDIIDFCVLLAIAFLVLPVLPDRDVGPYGALNPATIGRLVLALSLIGWAGYVATRILGPRWGLLIVGIGGGFVSGAATTAVMARAARQTHTKDASPAALVVNVSTIVLAIGITRVVNSAVCAQLAVVFGSEVVVSSQHRLSAAWLMPIPRRHRLRSQPVAQYLSIPRPSPQPWRSVRISSPSSSWRWWRERGRSQPDSAPV</sequence>
<dbReference type="PANTHER" id="PTHR39084">
    <property type="entry name" value="MEMBRANE PROTEIN-RELATED"/>
    <property type="match status" value="1"/>
</dbReference>
<reference evidence="5 6" key="1">
    <citation type="submission" date="2018-11" db="EMBL/GenBank/DDBJ databases">
        <title>Microbial catabolism of amino acid.</title>
        <authorList>
            <person name="Hibi M."/>
            <person name="Ogawa J."/>
        </authorList>
    </citation>
    <scope>NUCLEOTIDE SEQUENCE [LARGE SCALE GENOMIC DNA]</scope>
    <source>
        <strain evidence="5 6">C31-06</strain>
    </source>
</reference>
<dbReference type="InterPro" id="IPR049177">
    <property type="entry name" value="MgtC_SapB_SrpB_YhiD_N"/>
</dbReference>
<protein>
    <submittedName>
        <fullName evidence="5">MgtC family</fullName>
    </submittedName>
</protein>
<evidence type="ECO:0000256" key="2">
    <source>
        <dbReference type="SAM" id="Phobius"/>
    </source>
</evidence>
<dbReference type="RefSeq" id="WP_225858428.1">
    <property type="nucleotide sequence ID" value="NZ_BHYM01000079.1"/>
</dbReference>
<keyword evidence="2" id="KW-0472">Membrane</keyword>
<feature type="transmembrane region" description="Helical" evidence="2">
    <location>
        <begin position="119"/>
        <end position="136"/>
    </location>
</feature>
<proteinExistence type="predicted"/>
<feature type="transmembrane region" description="Helical" evidence="2">
    <location>
        <begin position="6"/>
        <end position="23"/>
    </location>
</feature>
<name>A0A402CJ06_RHOWR</name>
<feature type="transmembrane region" description="Helical" evidence="2">
    <location>
        <begin position="243"/>
        <end position="262"/>
    </location>
</feature>
<feature type="transmembrane region" description="Helical" evidence="2">
    <location>
        <begin position="207"/>
        <end position="231"/>
    </location>
</feature>
<evidence type="ECO:0000259" key="3">
    <source>
        <dbReference type="Pfam" id="PF02308"/>
    </source>
</evidence>
<keyword evidence="2" id="KW-0812">Transmembrane</keyword>
<evidence type="ECO:0000256" key="1">
    <source>
        <dbReference type="SAM" id="MobiDB-lite"/>
    </source>
</evidence>
<feature type="region of interest" description="Disordered" evidence="1">
    <location>
        <begin position="314"/>
        <end position="347"/>
    </location>
</feature>
<feature type="transmembrane region" description="Helical" evidence="2">
    <location>
        <begin position="148"/>
        <end position="166"/>
    </location>
</feature>
<dbReference type="InterPro" id="IPR025105">
    <property type="entry name" value="DUF4010"/>
</dbReference>
<feature type="domain" description="DUF4010" evidence="4">
    <location>
        <begin position="189"/>
        <end position="280"/>
    </location>
</feature>
<dbReference type="Pfam" id="PF02308">
    <property type="entry name" value="MgtC"/>
    <property type="match status" value="1"/>
</dbReference>
<dbReference type="Proteomes" id="UP000287519">
    <property type="component" value="Unassembled WGS sequence"/>
</dbReference>
<dbReference type="Pfam" id="PF13194">
    <property type="entry name" value="DUF4010"/>
    <property type="match status" value="1"/>
</dbReference>
<gene>
    <name evidence="5" type="ORF">Rhow_007841</name>
</gene>
<feature type="domain" description="MgtC/SapB/SrpB/YhiD N-terminal" evidence="3">
    <location>
        <begin position="12"/>
        <end position="138"/>
    </location>
</feature>
<organism evidence="5 6">
    <name type="scientific">Rhodococcus wratislaviensis</name>
    <name type="common">Tsukamurella wratislaviensis</name>
    <dbReference type="NCBI Taxonomy" id="44752"/>
    <lineage>
        <taxon>Bacteria</taxon>
        <taxon>Bacillati</taxon>
        <taxon>Actinomycetota</taxon>
        <taxon>Actinomycetes</taxon>
        <taxon>Mycobacteriales</taxon>
        <taxon>Nocardiaceae</taxon>
        <taxon>Rhodococcus</taxon>
    </lineage>
</organism>
<keyword evidence="6" id="KW-1185">Reference proteome</keyword>
<feature type="compositionally biased region" description="Low complexity" evidence="1">
    <location>
        <begin position="319"/>
        <end position="332"/>
    </location>
</feature>
<evidence type="ECO:0000313" key="5">
    <source>
        <dbReference type="EMBL" id="GCE43611.1"/>
    </source>
</evidence>
<feature type="transmembrane region" description="Helical" evidence="2">
    <location>
        <begin position="181"/>
        <end position="200"/>
    </location>
</feature>
<feature type="transmembrane region" description="Helical" evidence="2">
    <location>
        <begin position="66"/>
        <end position="84"/>
    </location>
</feature>
<evidence type="ECO:0000259" key="4">
    <source>
        <dbReference type="Pfam" id="PF13194"/>
    </source>
</evidence>
<comment type="caution">
    <text evidence="5">The sequence shown here is derived from an EMBL/GenBank/DDBJ whole genome shotgun (WGS) entry which is preliminary data.</text>
</comment>
<keyword evidence="2" id="KW-1133">Transmembrane helix</keyword>
<dbReference type="EMBL" id="BHYM01000079">
    <property type="protein sequence ID" value="GCE43611.1"/>
    <property type="molecule type" value="Genomic_DNA"/>
</dbReference>